<dbReference type="EMBL" id="CM029048">
    <property type="protein sequence ID" value="KAG2576445.1"/>
    <property type="molecule type" value="Genomic_DNA"/>
</dbReference>
<keyword evidence="3" id="KW-1185">Reference proteome</keyword>
<dbReference type="AlphaFoldDB" id="A0A8T0QU39"/>
<name>A0A8T0QU39_PANVG</name>
<dbReference type="Proteomes" id="UP000823388">
    <property type="component" value="Chromosome 6N"/>
</dbReference>
<feature type="compositionally biased region" description="Basic residues" evidence="1">
    <location>
        <begin position="58"/>
        <end position="67"/>
    </location>
</feature>
<feature type="compositionally biased region" description="Polar residues" evidence="1">
    <location>
        <begin position="109"/>
        <end position="118"/>
    </location>
</feature>
<comment type="caution">
    <text evidence="2">The sequence shown here is derived from an EMBL/GenBank/DDBJ whole genome shotgun (WGS) entry which is preliminary data.</text>
</comment>
<protein>
    <submittedName>
        <fullName evidence="2">Uncharacterized protein</fullName>
    </submittedName>
</protein>
<organism evidence="2 3">
    <name type="scientific">Panicum virgatum</name>
    <name type="common">Blackwell switchgrass</name>
    <dbReference type="NCBI Taxonomy" id="38727"/>
    <lineage>
        <taxon>Eukaryota</taxon>
        <taxon>Viridiplantae</taxon>
        <taxon>Streptophyta</taxon>
        <taxon>Embryophyta</taxon>
        <taxon>Tracheophyta</taxon>
        <taxon>Spermatophyta</taxon>
        <taxon>Magnoliopsida</taxon>
        <taxon>Liliopsida</taxon>
        <taxon>Poales</taxon>
        <taxon>Poaceae</taxon>
        <taxon>PACMAD clade</taxon>
        <taxon>Panicoideae</taxon>
        <taxon>Panicodae</taxon>
        <taxon>Paniceae</taxon>
        <taxon>Panicinae</taxon>
        <taxon>Panicum</taxon>
        <taxon>Panicum sect. Hiantes</taxon>
    </lineage>
</organism>
<gene>
    <name evidence="2" type="ORF">PVAP13_6NG019783</name>
</gene>
<evidence type="ECO:0000313" key="3">
    <source>
        <dbReference type="Proteomes" id="UP000823388"/>
    </source>
</evidence>
<evidence type="ECO:0000313" key="2">
    <source>
        <dbReference type="EMBL" id="KAG2576445.1"/>
    </source>
</evidence>
<evidence type="ECO:0000256" key="1">
    <source>
        <dbReference type="SAM" id="MobiDB-lite"/>
    </source>
</evidence>
<accession>A0A8T0QU39</accession>
<sequence>MSCRLWHFAATASHERLRGCRGRRHHELPARRARNVTTSSAPLMADPDLLEIHRRRRGGLARARHPWSARVQPRDTEASPPFTFDGLPLHTPGSRSPSSSPRSRLHGRSASTQATLQEINAEKDGGACGNGEGEGGEGDGSPSAYLNLNGNDEVAAQNEEETKVLVACRPKQGRNKMPKGRSLITKLDELGCSCQGDGAKYT</sequence>
<feature type="region of interest" description="Disordered" evidence="1">
    <location>
        <begin position="58"/>
        <end position="148"/>
    </location>
</feature>
<proteinExistence type="predicted"/>
<reference evidence="2" key="1">
    <citation type="submission" date="2020-05" db="EMBL/GenBank/DDBJ databases">
        <title>WGS assembly of Panicum virgatum.</title>
        <authorList>
            <person name="Lovell J.T."/>
            <person name="Jenkins J."/>
            <person name="Shu S."/>
            <person name="Juenger T.E."/>
            <person name="Schmutz J."/>
        </authorList>
    </citation>
    <scope>NUCLEOTIDE SEQUENCE</scope>
    <source>
        <strain evidence="2">AP13</strain>
    </source>
</reference>